<evidence type="ECO:0000313" key="1">
    <source>
        <dbReference type="EMBL" id="SPS05532.1"/>
    </source>
</evidence>
<proteinExistence type="predicted"/>
<organism evidence="1">
    <name type="scientific">Candidatus Nitrotoga fabula</name>
    <dbReference type="NCBI Taxonomy" id="2182327"/>
    <lineage>
        <taxon>Bacteria</taxon>
        <taxon>Pseudomonadati</taxon>
        <taxon>Pseudomonadota</taxon>
        <taxon>Betaproteobacteria</taxon>
        <taxon>Nitrosomonadales</taxon>
        <taxon>Gallionellaceae</taxon>
        <taxon>Candidatus Nitrotoga</taxon>
    </lineage>
</organism>
<name>A0A2X0R6E2_9PROT</name>
<dbReference type="AlphaFoldDB" id="A0A2X0R6E2"/>
<dbReference type="EMBL" id="LS423452">
    <property type="protein sequence ID" value="SPS05532.1"/>
    <property type="molecule type" value="Genomic_DNA"/>
</dbReference>
<sequence length="68" mass="7652">MNQNPLHLRALPTPEELTNAYKRARLRQIGVSYQRAIMTPSIRIALHCTAIALRSKQPESGINQGEVK</sequence>
<gene>
    <name evidence="1" type="ORF">NITFAB_1122</name>
</gene>
<accession>A0A2X0R6E2</accession>
<reference evidence="1" key="1">
    <citation type="submission" date="2018-05" db="EMBL/GenBank/DDBJ databases">
        <authorList>
            <person name="Lanie J.A."/>
            <person name="Ng W.-L."/>
            <person name="Kazmierczak K.M."/>
            <person name="Andrzejewski T.M."/>
            <person name="Davidsen T.M."/>
            <person name="Wayne K.J."/>
            <person name="Tettelin H."/>
            <person name="Glass J.I."/>
            <person name="Rusch D."/>
            <person name="Podicherti R."/>
            <person name="Tsui H.-C.T."/>
            <person name="Winkler M.E."/>
        </authorList>
    </citation>
    <scope>NUCLEOTIDE SEQUENCE</scope>
    <source>
        <strain evidence="1">KNB</strain>
    </source>
</reference>
<protein>
    <submittedName>
        <fullName evidence="1">Uncharacterized protein</fullName>
    </submittedName>
</protein>